<evidence type="ECO:0000256" key="1">
    <source>
        <dbReference type="SAM" id="MobiDB-lite"/>
    </source>
</evidence>
<organism evidence="2 3">
    <name type="scientific">Chlorella ohadii</name>
    <dbReference type="NCBI Taxonomy" id="2649997"/>
    <lineage>
        <taxon>Eukaryota</taxon>
        <taxon>Viridiplantae</taxon>
        <taxon>Chlorophyta</taxon>
        <taxon>core chlorophytes</taxon>
        <taxon>Trebouxiophyceae</taxon>
        <taxon>Chlorellales</taxon>
        <taxon>Chlorellaceae</taxon>
        <taxon>Chlorella clade</taxon>
        <taxon>Chlorella</taxon>
    </lineage>
</organism>
<comment type="caution">
    <text evidence="2">The sequence shown here is derived from an EMBL/GenBank/DDBJ whole genome shotgun (WGS) entry which is preliminary data.</text>
</comment>
<name>A0AAD5H6S3_9CHLO</name>
<dbReference type="Proteomes" id="UP001205105">
    <property type="component" value="Unassembled WGS sequence"/>
</dbReference>
<feature type="compositionally biased region" description="Basic and acidic residues" evidence="1">
    <location>
        <begin position="194"/>
        <end position="207"/>
    </location>
</feature>
<feature type="region of interest" description="Disordered" evidence="1">
    <location>
        <begin position="241"/>
        <end position="337"/>
    </location>
</feature>
<feature type="compositionally biased region" description="Low complexity" evidence="1">
    <location>
        <begin position="293"/>
        <end position="308"/>
    </location>
</feature>
<protein>
    <recommendedName>
        <fullName evidence="4">SERRATE/Ars2 N-terminal domain-containing protein</fullName>
    </recommendedName>
</protein>
<keyword evidence="3" id="KW-1185">Reference proteome</keyword>
<dbReference type="InterPro" id="IPR039727">
    <property type="entry name" value="SE/Ars2"/>
</dbReference>
<reference evidence="2" key="1">
    <citation type="submission" date="2020-11" db="EMBL/GenBank/DDBJ databases">
        <title>Chlorella ohadii genome sequencing and assembly.</title>
        <authorList>
            <person name="Murik O."/>
            <person name="Treves H."/>
            <person name="Kedem I."/>
            <person name="Shotland Y."/>
            <person name="Kaplan A."/>
        </authorList>
    </citation>
    <scope>NUCLEOTIDE SEQUENCE</scope>
    <source>
        <strain evidence="2">1</strain>
    </source>
</reference>
<dbReference type="AlphaFoldDB" id="A0AAD5H6S3"/>
<dbReference type="PANTHER" id="PTHR13165">
    <property type="entry name" value="ARSENITE-RESISTANCE PROTEIN 2"/>
    <property type="match status" value="1"/>
</dbReference>
<accession>A0AAD5H6S3</accession>
<feature type="compositionally biased region" description="Basic and acidic residues" evidence="1">
    <location>
        <begin position="1"/>
        <end position="16"/>
    </location>
</feature>
<evidence type="ECO:0000313" key="2">
    <source>
        <dbReference type="EMBL" id="KAI7846021.1"/>
    </source>
</evidence>
<sequence length="337" mass="37036">MRGDRRRSPPRDERRFSGGGGGRGWDSGRRRQRSPSPDRFRRGSPPGKRYRRDDYDDYDRPGGRFDRGDSYRGRDRYDDRYDDRPPPPRGPMTFVEFVRDLPPQMGPEQAAGEYRRYLADWWGDAIKAEFEERKHEAGVKRRFDPREIARVQERRNELAQAAAASLAAEFTEGGTLADEEHAPPGPDGFTDESAAERDRADREREGEPAPALAPALCWRPAQVAADLTLAKQLMATVDKEKGVEQNPLLPRPAADAAAAEGGEGAAGGGEQAAAVEGEQAAAAAEGQGEGEGEQQAAAAEQQQQQQQKDQQEGGSGPADMDAELSPEEQLAKLDQVR</sequence>
<feature type="region of interest" description="Disordered" evidence="1">
    <location>
        <begin position="164"/>
        <end position="215"/>
    </location>
</feature>
<feature type="compositionally biased region" description="Low complexity" evidence="1">
    <location>
        <begin position="271"/>
        <end position="286"/>
    </location>
</feature>
<feature type="compositionally biased region" description="Gly residues" evidence="1">
    <location>
        <begin position="261"/>
        <end position="270"/>
    </location>
</feature>
<dbReference type="GO" id="GO:0016604">
    <property type="term" value="C:nuclear body"/>
    <property type="evidence" value="ECO:0007669"/>
    <property type="project" value="TreeGrafter"/>
</dbReference>
<feature type="region of interest" description="Disordered" evidence="1">
    <location>
        <begin position="1"/>
        <end position="93"/>
    </location>
</feature>
<gene>
    <name evidence="2" type="ORF">COHA_000558</name>
</gene>
<evidence type="ECO:0000313" key="3">
    <source>
        <dbReference type="Proteomes" id="UP001205105"/>
    </source>
</evidence>
<dbReference type="GO" id="GO:0031053">
    <property type="term" value="P:primary miRNA processing"/>
    <property type="evidence" value="ECO:0007669"/>
    <property type="project" value="TreeGrafter"/>
</dbReference>
<dbReference type="EMBL" id="JADXDR010000011">
    <property type="protein sequence ID" value="KAI7846021.1"/>
    <property type="molecule type" value="Genomic_DNA"/>
</dbReference>
<dbReference type="PANTHER" id="PTHR13165:SF0">
    <property type="entry name" value="SERRATE RNA EFFECTOR MOLECULE HOMOLOG"/>
    <property type="match status" value="1"/>
</dbReference>
<evidence type="ECO:0008006" key="4">
    <source>
        <dbReference type="Google" id="ProtNLM"/>
    </source>
</evidence>
<proteinExistence type="predicted"/>
<feature type="compositionally biased region" description="Basic and acidic residues" evidence="1">
    <location>
        <begin position="51"/>
        <end position="86"/>
    </location>
</feature>